<reference evidence="2 3" key="1">
    <citation type="submission" date="2013-08" db="EMBL/GenBank/DDBJ databases">
        <authorList>
            <person name="Weinstock G."/>
            <person name="Sodergren E."/>
            <person name="Wylie T."/>
            <person name="Fulton L."/>
            <person name="Fulton R."/>
            <person name="Fronick C."/>
            <person name="O'Laughlin M."/>
            <person name="Godfrey J."/>
            <person name="Miner T."/>
            <person name="Herter B."/>
            <person name="Appelbaum E."/>
            <person name="Cordes M."/>
            <person name="Lek S."/>
            <person name="Wollam A."/>
            <person name="Pepin K.H."/>
            <person name="Palsikar V.B."/>
            <person name="Mitreva M."/>
            <person name="Wilson R.K."/>
        </authorList>
    </citation>
    <scope>NUCLEOTIDE SEQUENCE [LARGE SCALE GENOMIC DNA]</scope>
    <source>
        <strain evidence="2 3">F0184</strain>
    </source>
</reference>
<protein>
    <submittedName>
        <fullName evidence="2">Uncharacterized protein</fullName>
    </submittedName>
</protein>
<dbReference type="EMBL" id="AXZG01000003">
    <property type="protein sequence ID" value="ERT67824.1"/>
    <property type="molecule type" value="Genomic_DNA"/>
</dbReference>
<comment type="caution">
    <text evidence="2">The sequence shown here is derived from an EMBL/GenBank/DDBJ whole genome shotgun (WGS) entry which is preliminary data.</text>
</comment>
<proteinExistence type="predicted"/>
<name>U7V9K5_9MICC</name>
<evidence type="ECO:0000313" key="3">
    <source>
        <dbReference type="Proteomes" id="UP000017174"/>
    </source>
</evidence>
<gene>
    <name evidence="2" type="ORF">HMPREF0742_00016</name>
</gene>
<dbReference type="Proteomes" id="UP000017174">
    <property type="component" value="Unassembled WGS sequence"/>
</dbReference>
<evidence type="ECO:0000313" key="2">
    <source>
        <dbReference type="EMBL" id="ERT67824.1"/>
    </source>
</evidence>
<sequence>MCRCGLRSHAGAPHASSGVSGQSLFTRGKAAFLAFTSWEEAF</sequence>
<evidence type="ECO:0000256" key="1">
    <source>
        <dbReference type="SAM" id="MobiDB-lite"/>
    </source>
</evidence>
<dbReference type="HOGENOM" id="CLU_3257314_0_0_11"/>
<dbReference type="AlphaFoldDB" id="U7V9K5"/>
<organism evidence="2 3">
    <name type="scientific">Rothia aeria F0184</name>
    <dbReference type="NCBI Taxonomy" id="888019"/>
    <lineage>
        <taxon>Bacteria</taxon>
        <taxon>Bacillati</taxon>
        <taxon>Actinomycetota</taxon>
        <taxon>Actinomycetes</taxon>
        <taxon>Micrococcales</taxon>
        <taxon>Micrococcaceae</taxon>
        <taxon>Rothia</taxon>
    </lineage>
</organism>
<feature type="region of interest" description="Disordered" evidence="1">
    <location>
        <begin position="1"/>
        <end position="22"/>
    </location>
</feature>
<accession>U7V9K5</accession>